<reference evidence="2 3" key="1">
    <citation type="submission" date="2023-10" db="EMBL/GenBank/DDBJ databases">
        <title>Description of Microbulbifer bruguierae sp. nov., isolated from the sediments of mangrove plant Bruguiera sexangula and comparative genomic analyses of the genus Microbulbifer.</title>
        <authorList>
            <person name="Long M."/>
        </authorList>
    </citation>
    <scope>NUCLEOTIDE SEQUENCE [LARGE SCALE GENOMIC DNA]</scope>
    <source>
        <strain evidence="2 3">SPO729</strain>
    </source>
</reference>
<name>A0AAU0N3C0_9GAMM</name>
<dbReference type="EMBL" id="CP137555">
    <property type="protein sequence ID" value="WOX06992.1"/>
    <property type="molecule type" value="Genomic_DNA"/>
</dbReference>
<feature type="compositionally biased region" description="Polar residues" evidence="1">
    <location>
        <begin position="84"/>
        <end position="102"/>
    </location>
</feature>
<protein>
    <submittedName>
        <fullName evidence="2">Uncharacterized protein</fullName>
    </submittedName>
</protein>
<dbReference type="RefSeq" id="WP_318955425.1">
    <property type="nucleotide sequence ID" value="NZ_CP137555.1"/>
</dbReference>
<sequence length="182" mass="20656">MSAAVRNEILLEILQELRDEQIVVTRVRDELAKRAPATGLDRAALRRWVNSKFASFARKGWLDRFHFDGSNRVYFLAGPNLPNYSTTPRNPKSKSDFAQTEESLPSQSSSISKQLMHELSQHSLSVVSQLSEIEEYKRIRDSYPELREMASARFNAAVDENCRTLGKVKALESLIEKLGNSV</sequence>
<evidence type="ECO:0000313" key="3">
    <source>
        <dbReference type="Proteomes" id="UP001302477"/>
    </source>
</evidence>
<proteinExistence type="predicted"/>
<keyword evidence="3" id="KW-1185">Reference proteome</keyword>
<feature type="compositionally biased region" description="Low complexity" evidence="1">
    <location>
        <begin position="103"/>
        <end position="112"/>
    </location>
</feature>
<dbReference type="Proteomes" id="UP001302477">
    <property type="component" value="Chromosome"/>
</dbReference>
<accession>A0AAU0N3C0</accession>
<gene>
    <name evidence="2" type="ORF">R5R33_07630</name>
</gene>
<organism evidence="2 3">
    <name type="scientific">Microbulbifer pacificus</name>
    <dbReference type="NCBI Taxonomy" id="407164"/>
    <lineage>
        <taxon>Bacteria</taxon>
        <taxon>Pseudomonadati</taxon>
        <taxon>Pseudomonadota</taxon>
        <taxon>Gammaproteobacteria</taxon>
        <taxon>Cellvibrionales</taxon>
        <taxon>Microbulbiferaceae</taxon>
        <taxon>Microbulbifer</taxon>
    </lineage>
</organism>
<evidence type="ECO:0000313" key="2">
    <source>
        <dbReference type="EMBL" id="WOX06992.1"/>
    </source>
</evidence>
<dbReference type="AlphaFoldDB" id="A0AAU0N3C0"/>
<evidence type="ECO:0000256" key="1">
    <source>
        <dbReference type="SAM" id="MobiDB-lite"/>
    </source>
</evidence>
<dbReference type="KEGG" id="mpaf:R5R33_07630"/>
<feature type="region of interest" description="Disordered" evidence="1">
    <location>
        <begin position="84"/>
        <end position="112"/>
    </location>
</feature>